<dbReference type="CDD" id="cd14686">
    <property type="entry name" value="bZIP"/>
    <property type="match status" value="1"/>
</dbReference>
<dbReference type="Gene3D" id="2.60.210.10">
    <property type="entry name" value="Apoptosis, Tumor Necrosis Factor Receptor Associated Protein 2, Chain A"/>
    <property type="match status" value="1"/>
</dbReference>
<reference evidence="4" key="1">
    <citation type="submission" date="2022-11" db="UniProtKB">
        <authorList>
            <consortium name="WormBaseParasite"/>
        </authorList>
    </citation>
    <scope>IDENTIFICATION</scope>
</reference>
<dbReference type="Pfam" id="PF00917">
    <property type="entry name" value="MATH"/>
    <property type="match status" value="1"/>
</dbReference>
<name>A0A914CLP8_9BILA</name>
<sequence>MTSVFEEQTFTLQWAPSASSYISDTKTIAGVPWSIGLQNLAPVLSATVYCKPEARNDPNGYKIPWTCKAKIELILEHPYKHDLNIKQTVDMIFSPERSTYNLAFGDITDVKNDYTIDGKVKIETTISVKKFRYITVSKLEEEVEQLTLEMASLKKEIEMIKKAILHKQPMEMK</sequence>
<dbReference type="InterPro" id="IPR002083">
    <property type="entry name" value="MATH/TRAF_dom"/>
</dbReference>
<proteinExistence type="predicted"/>
<accession>A0A914CLP8</accession>
<protein>
    <submittedName>
        <fullName evidence="4">MATH domain-containing protein</fullName>
    </submittedName>
</protein>
<dbReference type="Proteomes" id="UP000887540">
    <property type="component" value="Unplaced"/>
</dbReference>
<evidence type="ECO:0000313" key="3">
    <source>
        <dbReference type="Proteomes" id="UP000887540"/>
    </source>
</evidence>
<evidence type="ECO:0000259" key="2">
    <source>
        <dbReference type="Pfam" id="PF00917"/>
    </source>
</evidence>
<keyword evidence="1" id="KW-0175">Coiled coil</keyword>
<feature type="domain" description="MATH" evidence="2">
    <location>
        <begin position="19"/>
        <end position="128"/>
    </location>
</feature>
<dbReference type="InterPro" id="IPR008974">
    <property type="entry name" value="TRAF-like"/>
</dbReference>
<dbReference type="CDD" id="cd00121">
    <property type="entry name" value="MATH"/>
    <property type="match status" value="1"/>
</dbReference>
<evidence type="ECO:0000313" key="4">
    <source>
        <dbReference type="WBParaSite" id="ACRNAN_scaffold11693.g18648.t1"/>
    </source>
</evidence>
<dbReference type="AlphaFoldDB" id="A0A914CLP8"/>
<keyword evidence="3" id="KW-1185">Reference proteome</keyword>
<feature type="coiled-coil region" evidence="1">
    <location>
        <begin position="136"/>
        <end position="163"/>
    </location>
</feature>
<dbReference type="WBParaSite" id="ACRNAN_scaffold11693.g18648.t1">
    <property type="protein sequence ID" value="ACRNAN_scaffold11693.g18648.t1"/>
    <property type="gene ID" value="ACRNAN_scaffold11693.g18648"/>
</dbReference>
<dbReference type="SUPFAM" id="SSF49599">
    <property type="entry name" value="TRAF domain-like"/>
    <property type="match status" value="1"/>
</dbReference>
<evidence type="ECO:0000256" key="1">
    <source>
        <dbReference type="SAM" id="Coils"/>
    </source>
</evidence>
<organism evidence="3 4">
    <name type="scientific">Acrobeloides nanus</name>
    <dbReference type="NCBI Taxonomy" id="290746"/>
    <lineage>
        <taxon>Eukaryota</taxon>
        <taxon>Metazoa</taxon>
        <taxon>Ecdysozoa</taxon>
        <taxon>Nematoda</taxon>
        <taxon>Chromadorea</taxon>
        <taxon>Rhabditida</taxon>
        <taxon>Tylenchina</taxon>
        <taxon>Cephalobomorpha</taxon>
        <taxon>Cephaloboidea</taxon>
        <taxon>Cephalobidae</taxon>
        <taxon>Acrobeloides</taxon>
    </lineage>
</organism>